<proteinExistence type="predicted"/>
<accession>A0ABP0SIE1</accession>
<organism evidence="1 2">
    <name type="scientific">Durusdinium trenchii</name>
    <dbReference type="NCBI Taxonomy" id="1381693"/>
    <lineage>
        <taxon>Eukaryota</taxon>
        <taxon>Sar</taxon>
        <taxon>Alveolata</taxon>
        <taxon>Dinophyceae</taxon>
        <taxon>Suessiales</taxon>
        <taxon>Symbiodiniaceae</taxon>
        <taxon>Durusdinium</taxon>
    </lineage>
</organism>
<reference evidence="1 2" key="1">
    <citation type="submission" date="2024-02" db="EMBL/GenBank/DDBJ databases">
        <authorList>
            <person name="Chen Y."/>
            <person name="Shah S."/>
            <person name="Dougan E. K."/>
            <person name="Thang M."/>
            <person name="Chan C."/>
        </authorList>
    </citation>
    <scope>NUCLEOTIDE SEQUENCE [LARGE SCALE GENOMIC DNA]</scope>
</reference>
<dbReference type="EMBL" id="CAXAMN010027694">
    <property type="protein sequence ID" value="CAK9112138.1"/>
    <property type="molecule type" value="Genomic_DNA"/>
</dbReference>
<keyword evidence="2" id="KW-1185">Reference proteome</keyword>
<sequence>GAEKRDWCCGNFQKGCAATTLSPLGCDTPCHHAGESSTCKDRERIEWASHHVFSGKGNACELAYSQIQAAGCEVHAVAKDPYDCHFGELEKKDYCCKQDSVLCEE</sequence>
<dbReference type="Proteomes" id="UP001642484">
    <property type="component" value="Unassembled WGS sequence"/>
</dbReference>
<protein>
    <submittedName>
        <fullName evidence="1">Uncharacterized protein</fullName>
    </submittedName>
</protein>
<gene>
    <name evidence="1" type="ORF">CCMP2556_LOCUS52001</name>
</gene>
<evidence type="ECO:0000313" key="2">
    <source>
        <dbReference type="Proteomes" id="UP001642484"/>
    </source>
</evidence>
<evidence type="ECO:0000313" key="1">
    <source>
        <dbReference type="EMBL" id="CAK9112138.1"/>
    </source>
</evidence>
<name>A0ABP0SIE1_9DINO</name>
<feature type="non-terminal residue" evidence="1">
    <location>
        <position position="1"/>
    </location>
</feature>
<comment type="caution">
    <text evidence="1">The sequence shown here is derived from an EMBL/GenBank/DDBJ whole genome shotgun (WGS) entry which is preliminary data.</text>
</comment>